<sequence length="502" mass="56559">MPVLSTMEETCLSFEEETVFCGFDGGNAMMGLIPHMKAAKPLKWIAILMAATTLFVVVFVVPVCSSQSCDEGSTWSLSSQIAGLLGVDTDIETPEKVTVLVVGVDSRKGAKEVHCDAIHSITIDTAKDTVEFVNVPRGTYSYIPRQEHWTPQTELLDAVDVDLKRVEEERQAEEAAWFTNQEVSESEAPTLLPQESTLVPEEEPDVVSLAWAKEQYISNVCEYLGVDEFVSRVEKITGQPVDYRVLVGFSQAQGVLRALSYDPTTTLQYLRHRKSYALGDVQRSYNQSLFLEDLLVHRIDMVDALPKTAQFALYHLIDTDMPYNVARGLIAWAQTSKAREDTKRITHRTAPATTPHAQDIHYNEDAAAEQVATLYARLRAYDRSFTVTDVQPTLLAYIQRQETYAYNALVNGDKDRARDALQPLIDQQIWQQIEEATERQTIMETIAILESTISWFETFNEEQTIEIATSMIWSLELEDGSEFAIDRIQQHLSALLSDRAKN</sequence>
<keyword evidence="1" id="KW-1133">Transmembrane helix</keyword>
<evidence type="ECO:0008006" key="4">
    <source>
        <dbReference type="Google" id="ProtNLM"/>
    </source>
</evidence>
<evidence type="ECO:0000256" key="1">
    <source>
        <dbReference type="SAM" id="Phobius"/>
    </source>
</evidence>
<dbReference type="Proteomes" id="UP000230084">
    <property type="component" value="Unassembled WGS sequence"/>
</dbReference>
<organism evidence="2 3">
    <name type="scientific">Candidatus Uhrbacteria bacterium CG10_big_fil_rev_8_21_14_0_10_50_16</name>
    <dbReference type="NCBI Taxonomy" id="1975039"/>
    <lineage>
        <taxon>Bacteria</taxon>
        <taxon>Candidatus Uhriibacteriota</taxon>
    </lineage>
</organism>
<dbReference type="EMBL" id="PCYM01000001">
    <property type="protein sequence ID" value="PIR48018.1"/>
    <property type="molecule type" value="Genomic_DNA"/>
</dbReference>
<feature type="transmembrane region" description="Helical" evidence="1">
    <location>
        <begin position="44"/>
        <end position="63"/>
    </location>
</feature>
<dbReference type="InterPro" id="IPR050922">
    <property type="entry name" value="LytR/CpsA/Psr_CW_biosynth"/>
</dbReference>
<name>A0A2H0RNC9_9BACT</name>
<evidence type="ECO:0000313" key="3">
    <source>
        <dbReference type="Proteomes" id="UP000230084"/>
    </source>
</evidence>
<dbReference type="PANTHER" id="PTHR33392:SF6">
    <property type="entry name" value="POLYISOPRENYL-TEICHOIC ACID--PEPTIDOGLYCAN TEICHOIC ACID TRANSFERASE TAGU"/>
    <property type="match status" value="1"/>
</dbReference>
<comment type="caution">
    <text evidence="2">The sequence shown here is derived from an EMBL/GenBank/DDBJ whole genome shotgun (WGS) entry which is preliminary data.</text>
</comment>
<reference evidence="2 3" key="1">
    <citation type="submission" date="2017-09" db="EMBL/GenBank/DDBJ databases">
        <title>Depth-based differentiation of microbial function through sediment-hosted aquifers and enrichment of novel symbionts in the deep terrestrial subsurface.</title>
        <authorList>
            <person name="Probst A.J."/>
            <person name="Ladd B."/>
            <person name="Jarett J.K."/>
            <person name="Geller-Mcgrath D.E."/>
            <person name="Sieber C.M."/>
            <person name="Emerson J.B."/>
            <person name="Anantharaman K."/>
            <person name="Thomas B.C."/>
            <person name="Malmstrom R."/>
            <person name="Stieglmeier M."/>
            <person name="Klingl A."/>
            <person name="Woyke T."/>
            <person name="Ryan C.M."/>
            <person name="Banfield J.F."/>
        </authorList>
    </citation>
    <scope>NUCLEOTIDE SEQUENCE [LARGE SCALE GENOMIC DNA]</scope>
    <source>
        <strain evidence="2">CG10_big_fil_rev_8_21_14_0_10_50_16</strain>
    </source>
</reference>
<dbReference type="Gene3D" id="3.40.630.190">
    <property type="entry name" value="LCP protein"/>
    <property type="match status" value="2"/>
</dbReference>
<keyword evidence="1" id="KW-0472">Membrane</keyword>
<gene>
    <name evidence="2" type="ORF">COV06_01300</name>
</gene>
<dbReference type="AlphaFoldDB" id="A0A2H0RNC9"/>
<keyword evidence="1" id="KW-0812">Transmembrane</keyword>
<dbReference type="PANTHER" id="PTHR33392">
    <property type="entry name" value="POLYISOPRENYL-TEICHOIC ACID--PEPTIDOGLYCAN TEICHOIC ACID TRANSFERASE TAGU"/>
    <property type="match status" value="1"/>
</dbReference>
<evidence type="ECO:0000313" key="2">
    <source>
        <dbReference type="EMBL" id="PIR48018.1"/>
    </source>
</evidence>
<protein>
    <recommendedName>
        <fullName evidence="4">Cell envelope-related transcriptional attenuator domain-containing protein</fullName>
    </recommendedName>
</protein>
<accession>A0A2H0RNC9</accession>
<proteinExistence type="predicted"/>